<dbReference type="EMBL" id="CM055096">
    <property type="protein sequence ID" value="KAJ7554798.1"/>
    <property type="molecule type" value="Genomic_DNA"/>
</dbReference>
<evidence type="ECO:0000313" key="2">
    <source>
        <dbReference type="Proteomes" id="UP001162992"/>
    </source>
</evidence>
<organism evidence="1 2">
    <name type="scientific">Diphasiastrum complanatum</name>
    <name type="common">Issler's clubmoss</name>
    <name type="synonym">Lycopodium complanatum</name>
    <dbReference type="NCBI Taxonomy" id="34168"/>
    <lineage>
        <taxon>Eukaryota</taxon>
        <taxon>Viridiplantae</taxon>
        <taxon>Streptophyta</taxon>
        <taxon>Embryophyta</taxon>
        <taxon>Tracheophyta</taxon>
        <taxon>Lycopodiopsida</taxon>
        <taxon>Lycopodiales</taxon>
        <taxon>Lycopodiaceae</taxon>
        <taxon>Lycopodioideae</taxon>
        <taxon>Diphasiastrum</taxon>
    </lineage>
</organism>
<dbReference type="Proteomes" id="UP001162992">
    <property type="component" value="Chromosome 5"/>
</dbReference>
<proteinExistence type="predicted"/>
<evidence type="ECO:0000313" key="1">
    <source>
        <dbReference type="EMBL" id="KAJ7554798.1"/>
    </source>
</evidence>
<protein>
    <submittedName>
        <fullName evidence="1">Uncharacterized protein</fullName>
    </submittedName>
</protein>
<name>A0ACC2DKV4_DIPCM</name>
<accession>A0ACC2DKV4</accession>
<reference evidence="2" key="1">
    <citation type="journal article" date="2024" name="Proc. Natl. Acad. Sci. U.S.A.">
        <title>Extraordinary preservation of gene collinearity over three hundred million years revealed in homosporous lycophytes.</title>
        <authorList>
            <person name="Li C."/>
            <person name="Wickell D."/>
            <person name="Kuo L.Y."/>
            <person name="Chen X."/>
            <person name="Nie B."/>
            <person name="Liao X."/>
            <person name="Peng D."/>
            <person name="Ji J."/>
            <person name="Jenkins J."/>
            <person name="Williams M."/>
            <person name="Shu S."/>
            <person name="Plott C."/>
            <person name="Barry K."/>
            <person name="Rajasekar S."/>
            <person name="Grimwood J."/>
            <person name="Han X."/>
            <person name="Sun S."/>
            <person name="Hou Z."/>
            <person name="He W."/>
            <person name="Dai G."/>
            <person name="Sun C."/>
            <person name="Schmutz J."/>
            <person name="Leebens-Mack J.H."/>
            <person name="Li F.W."/>
            <person name="Wang L."/>
        </authorList>
    </citation>
    <scope>NUCLEOTIDE SEQUENCE [LARGE SCALE GENOMIC DNA]</scope>
    <source>
        <strain evidence="2">cv. PW_Plant_1</strain>
    </source>
</reference>
<comment type="caution">
    <text evidence="1">The sequence shown here is derived from an EMBL/GenBank/DDBJ whole genome shotgun (WGS) entry which is preliminary data.</text>
</comment>
<gene>
    <name evidence="1" type="ORF">O6H91_05G009400</name>
</gene>
<sequence>MAPPWAIPVRSGSRSSPTLIAGVPLPTPSAAAAPPPAATSPTSAPLAVCVPLPAATSPAATSLAVCMPLLMPPPSPLMCPPAATSPAATSLVADALPPAATSLAVDVPPPAATSPTSTPLVAEAPPPTDPDDGIIAIAQGPTLPAALPNPPFEPAPSNPIFPTSTIGSSQPTASIPYMPSKSTELFSSWEINQIRADFQTLRQEILQLKGMVTSLLHEKNMPQSKVASVEQSIRTKQAAASASTTNMIRELETKIEKQQEETLFWASTLKEGTKPGSRTIGVITKLDIMDRGTDARSFLLGNVVPLRLGYVGVVNRSQEDIVANRSIRDALSAEEHFFRSRPVYHSISDRCGVPQLAKRLNQILVHHIRTILPDLKARINTQVVTLKKELADYGELTESKSGQGVFVLNILTKYSHGFSSIVDGKYEEMPTSELSGGARIHYIFQAIFVKSLQDVDPCDNLTDEDIRTAIQNATGPKNVLFVPEVPFEVLIRRQIGRLLEPSLQCARFVFDELVKISNQCVSSEMQRFPILRRRIEEVVAIFLCEGLAPAETMITHLIEMEMDYINTSHSGFIGGGKAVEAALQQQRVTKQDAADWKDSGADRSCLPERTSKARAILARTNAPSIVADPRPTSMQQEKVLSTGTISTGSWGISSIFNDTETRANGKEHITNRSYVETIQGSEPIVSGIQLKEPPPVLRAADAQNEQETVEILVTRSLLKSYYDIVRKNIQDLVPKAIMHFLVNHVKRELHNVFIKKLYRESLFEELLQEREDVVIKRKRCKETLRVLQQAAWTLEELPLDYEVPVKIVQHVTDTSALPVPAGKSAAIPQSFHAVSNGELAGLAPQSPSSSSYTSSPRYTKSRRSFHLEPAVENINGRASAGYPTIKT</sequence>
<keyword evidence="2" id="KW-1185">Reference proteome</keyword>